<evidence type="ECO:0000256" key="1">
    <source>
        <dbReference type="ARBA" id="ARBA00023015"/>
    </source>
</evidence>
<dbReference type="EMBL" id="CP050177">
    <property type="protein sequence ID" value="QIQ04296.1"/>
    <property type="molecule type" value="Genomic_DNA"/>
</dbReference>
<evidence type="ECO:0000313" key="5">
    <source>
        <dbReference type="EMBL" id="QIQ04296.1"/>
    </source>
</evidence>
<keyword evidence="6" id="KW-1185">Reference proteome</keyword>
<dbReference type="SUPFAM" id="SSF46894">
    <property type="entry name" value="C-terminal effector domain of the bipartite response regulators"/>
    <property type="match status" value="1"/>
</dbReference>
<proteinExistence type="predicted"/>
<dbReference type="InterPro" id="IPR000792">
    <property type="entry name" value="Tscrpt_reg_LuxR_C"/>
</dbReference>
<dbReference type="InterPro" id="IPR036388">
    <property type="entry name" value="WH-like_DNA-bd_sf"/>
</dbReference>
<gene>
    <name evidence="5" type="ORF">HA039_20080</name>
</gene>
<accession>A0A6G9H1V0</accession>
<dbReference type="GO" id="GO:0006355">
    <property type="term" value="P:regulation of DNA-templated transcription"/>
    <property type="evidence" value="ECO:0007669"/>
    <property type="project" value="InterPro"/>
</dbReference>
<evidence type="ECO:0000256" key="3">
    <source>
        <dbReference type="ARBA" id="ARBA00023163"/>
    </source>
</evidence>
<evidence type="ECO:0000313" key="6">
    <source>
        <dbReference type="Proteomes" id="UP000501179"/>
    </source>
</evidence>
<sequence length="333" mass="37062">MRGCGVGAGFGRGGLVRVDARSVGILHEAYHKMRGGLARDRYDLYDYVRATAAKLAVFDSFYVGLLHGADRVRFPYGYEGGVFDDPTSHTYGPSGQTAWLVKNRQTYRFAYDNGAVLNAGISFGDTRRRSADAVTVPMFRTQQGSRDVLFGMVSMHSYTPGAFDDNAVRSFEWLTGLLARVLTREKEDTEAFLMLLPGGGVPRTLTSDHVMEHMAARLSEIHGLARRMVEDEGEGEERGAAAGIVRLCEQTQTELMEMALWADEGPEQRFLSLTEVEQRVAVLLVDGLGNRELADETGRSPNTVKVHLKNIYRKYGMTTREQVAEDVRKHLSR</sequence>
<dbReference type="PANTHER" id="PTHR44688:SF16">
    <property type="entry name" value="DNA-BINDING TRANSCRIPTIONAL ACTIVATOR DEVR_DOSR"/>
    <property type="match status" value="1"/>
</dbReference>
<dbReference type="InterPro" id="IPR016032">
    <property type="entry name" value="Sig_transdc_resp-reg_C-effctor"/>
</dbReference>
<keyword evidence="1" id="KW-0805">Transcription regulation</keyword>
<dbReference type="GO" id="GO:0003677">
    <property type="term" value="F:DNA binding"/>
    <property type="evidence" value="ECO:0007669"/>
    <property type="project" value="UniProtKB-KW"/>
</dbReference>
<reference evidence="5 6" key="1">
    <citation type="submission" date="2020-03" db="EMBL/GenBank/DDBJ databases">
        <title>A novel species.</title>
        <authorList>
            <person name="Gao J."/>
        </authorList>
    </citation>
    <scope>NUCLEOTIDE SEQUENCE [LARGE SCALE GENOMIC DNA]</scope>
    <source>
        <strain evidence="5 6">QMT-12</strain>
    </source>
</reference>
<name>A0A6G9H1V0_9ACTN</name>
<keyword evidence="3" id="KW-0804">Transcription</keyword>
<dbReference type="Proteomes" id="UP000501179">
    <property type="component" value="Chromosome"/>
</dbReference>
<dbReference type="PANTHER" id="PTHR44688">
    <property type="entry name" value="DNA-BINDING TRANSCRIPTIONAL ACTIVATOR DEVR_DOSR"/>
    <property type="match status" value="1"/>
</dbReference>
<dbReference type="PROSITE" id="PS50043">
    <property type="entry name" value="HTH_LUXR_2"/>
    <property type="match status" value="1"/>
</dbReference>
<dbReference type="AlphaFoldDB" id="A0A6G9H1V0"/>
<dbReference type="SMART" id="SM00421">
    <property type="entry name" value="HTH_LUXR"/>
    <property type="match status" value="1"/>
</dbReference>
<organism evidence="5 6">
    <name type="scientific">Streptomyces liangshanensis</name>
    <dbReference type="NCBI Taxonomy" id="2717324"/>
    <lineage>
        <taxon>Bacteria</taxon>
        <taxon>Bacillati</taxon>
        <taxon>Actinomycetota</taxon>
        <taxon>Actinomycetes</taxon>
        <taxon>Kitasatosporales</taxon>
        <taxon>Streptomycetaceae</taxon>
        <taxon>Streptomyces</taxon>
    </lineage>
</organism>
<evidence type="ECO:0000259" key="4">
    <source>
        <dbReference type="PROSITE" id="PS50043"/>
    </source>
</evidence>
<feature type="domain" description="HTH luxR-type" evidence="4">
    <location>
        <begin position="266"/>
        <end position="331"/>
    </location>
</feature>
<evidence type="ECO:0000256" key="2">
    <source>
        <dbReference type="ARBA" id="ARBA00023125"/>
    </source>
</evidence>
<keyword evidence="2" id="KW-0238">DNA-binding</keyword>
<dbReference type="PRINTS" id="PR00038">
    <property type="entry name" value="HTHLUXR"/>
</dbReference>
<dbReference type="CDD" id="cd06170">
    <property type="entry name" value="LuxR_C_like"/>
    <property type="match status" value="1"/>
</dbReference>
<protein>
    <submittedName>
        <fullName evidence="5">Helix-turn-helix transcriptional regulator</fullName>
    </submittedName>
</protein>
<dbReference type="Gene3D" id="1.10.10.10">
    <property type="entry name" value="Winged helix-like DNA-binding domain superfamily/Winged helix DNA-binding domain"/>
    <property type="match status" value="1"/>
</dbReference>
<dbReference type="KEGG" id="slia:HA039_20080"/>
<dbReference type="Pfam" id="PF00196">
    <property type="entry name" value="GerE"/>
    <property type="match status" value="1"/>
</dbReference>